<keyword evidence="11 13" id="KW-0472">Membrane</keyword>
<evidence type="ECO:0000256" key="12">
    <source>
        <dbReference type="SAM" id="Coils"/>
    </source>
</evidence>
<gene>
    <name evidence="16" type="ORF">FHS16_005252</name>
</gene>
<dbReference type="GO" id="GO:0004721">
    <property type="term" value="F:phosphoprotein phosphatase activity"/>
    <property type="evidence" value="ECO:0007669"/>
    <property type="project" value="TreeGrafter"/>
</dbReference>
<dbReference type="AlphaFoldDB" id="A0A7W5CDG4"/>
<dbReference type="InterPro" id="IPR036097">
    <property type="entry name" value="HisK_dim/P_sf"/>
</dbReference>
<comment type="caution">
    <text evidence="16">The sequence shown here is derived from an EMBL/GenBank/DDBJ whole genome shotgun (WGS) entry which is preliminary data.</text>
</comment>
<dbReference type="PANTHER" id="PTHR45453">
    <property type="entry name" value="PHOSPHATE REGULON SENSOR PROTEIN PHOR"/>
    <property type="match status" value="1"/>
</dbReference>
<dbReference type="InterPro" id="IPR036890">
    <property type="entry name" value="HATPase_C_sf"/>
</dbReference>
<dbReference type="PROSITE" id="PS50109">
    <property type="entry name" value="HIS_KIN"/>
    <property type="match status" value="1"/>
</dbReference>
<dbReference type="SMART" id="SM00387">
    <property type="entry name" value="HATPase_c"/>
    <property type="match status" value="1"/>
</dbReference>
<dbReference type="InterPro" id="IPR003660">
    <property type="entry name" value="HAMP_dom"/>
</dbReference>
<evidence type="ECO:0000256" key="1">
    <source>
        <dbReference type="ARBA" id="ARBA00000085"/>
    </source>
</evidence>
<feature type="domain" description="Histidine kinase" evidence="14">
    <location>
        <begin position="363"/>
        <end position="580"/>
    </location>
</feature>
<dbReference type="Gene3D" id="3.30.565.10">
    <property type="entry name" value="Histidine kinase-like ATPase, C-terminal domain"/>
    <property type="match status" value="1"/>
</dbReference>
<dbReference type="InterPro" id="IPR005467">
    <property type="entry name" value="His_kinase_dom"/>
</dbReference>
<evidence type="ECO:0000313" key="16">
    <source>
        <dbReference type="EMBL" id="MBB3155144.1"/>
    </source>
</evidence>
<dbReference type="Pfam" id="PF00672">
    <property type="entry name" value="HAMP"/>
    <property type="match status" value="1"/>
</dbReference>
<evidence type="ECO:0000256" key="4">
    <source>
        <dbReference type="ARBA" id="ARBA00022475"/>
    </source>
</evidence>
<dbReference type="SUPFAM" id="SSF158472">
    <property type="entry name" value="HAMP domain-like"/>
    <property type="match status" value="1"/>
</dbReference>
<dbReference type="FunFam" id="3.30.565.10:FF:000006">
    <property type="entry name" value="Sensor histidine kinase WalK"/>
    <property type="match status" value="1"/>
</dbReference>
<evidence type="ECO:0000259" key="14">
    <source>
        <dbReference type="PROSITE" id="PS50109"/>
    </source>
</evidence>
<dbReference type="GO" id="GO:0000155">
    <property type="term" value="F:phosphorelay sensor kinase activity"/>
    <property type="evidence" value="ECO:0007669"/>
    <property type="project" value="InterPro"/>
</dbReference>
<dbReference type="SMART" id="SM00304">
    <property type="entry name" value="HAMP"/>
    <property type="match status" value="1"/>
</dbReference>
<dbReference type="GO" id="GO:0005886">
    <property type="term" value="C:plasma membrane"/>
    <property type="evidence" value="ECO:0007669"/>
    <property type="project" value="UniProtKB-SubCell"/>
</dbReference>
<dbReference type="SUPFAM" id="SSF55874">
    <property type="entry name" value="ATPase domain of HSP90 chaperone/DNA topoisomerase II/histidine kinase"/>
    <property type="match status" value="1"/>
</dbReference>
<dbReference type="Gene3D" id="1.10.287.130">
    <property type="match status" value="1"/>
</dbReference>
<dbReference type="GO" id="GO:0005524">
    <property type="term" value="F:ATP binding"/>
    <property type="evidence" value="ECO:0007669"/>
    <property type="project" value="UniProtKB-KW"/>
</dbReference>
<protein>
    <recommendedName>
        <fullName evidence="3">histidine kinase</fullName>
        <ecNumber evidence="3">2.7.13.3</ecNumber>
    </recommendedName>
</protein>
<evidence type="ECO:0000256" key="2">
    <source>
        <dbReference type="ARBA" id="ARBA00004651"/>
    </source>
</evidence>
<comment type="subcellular location">
    <subcellularLocation>
        <location evidence="2">Cell membrane</location>
        <topology evidence="2">Multi-pass membrane protein</topology>
    </subcellularLocation>
</comment>
<dbReference type="PANTHER" id="PTHR45453:SF3">
    <property type="entry name" value="HISTIDINE KINASE"/>
    <property type="match status" value="1"/>
</dbReference>
<keyword evidence="17" id="KW-1185">Reference proteome</keyword>
<dbReference type="SMART" id="SM00388">
    <property type="entry name" value="HisKA"/>
    <property type="match status" value="1"/>
</dbReference>
<dbReference type="GO" id="GO:0016036">
    <property type="term" value="P:cellular response to phosphate starvation"/>
    <property type="evidence" value="ECO:0007669"/>
    <property type="project" value="TreeGrafter"/>
</dbReference>
<dbReference type="PROSITE" id="PS50885">
    <property type="entry name" value="HAMP"/>
    <property type="match status" value="1"/>
</dbReference>
<dbReference type="PRINTS" id="PR00344">
    <property type="entry name" value="BCTRLSENSOR"/>
</dbReference>
<accession>A0A7W5CDG4</accession>
<comment type="catalytic activity">
    <reaction evidence="1">
        <text>ATP + protein L-histidine = ADP + protein N-phospho-L-histidine.</text>
        <dbReference type="EC" id="2.7.13.3"/>
    </reaction>
</comment>
<dbReference type="Pfam" id="PF00512">
    <property type="entry name" value="HisKA"/>
    <property type="match status" value="1"/>
</dbReference>
<sequence length="585" mass="66213">MRRRGVAFRLFVVTSLLIIVVFSLLVITAGLFFEHFYRSSKIHVLERNMKQFASQLGPEGSGSKQVSKLLGAFMNDNDASTSILNSRLERIAIEPYFFQLQVGNKTVTVRIPMEGTTTEDLPQHLLIGYRVVVDGIFMDEKDTVLHPLDIEPEGKKPEAGLVRVEGVITDLLLPMDRSNNPFYQDSLIDGARIDWITKDEKLEMRMREGYSQQTEWTDKWSGVEYAVLIQALPGEGNEERYLFAMTSLQPVGEAVGILKRYVVYMVPIIVLLAVILSSIYSRIVSRPLIALSRTAERLAELDFTEAKEISSKDEFGDLSRYMTALSRNLDATLTELTQANRQMQEDIAEKQRLEQLRKELVANISHELKTPLAIVKGFAEGLQDGVANEKRERYLSLIVKETDRMNALIMDMLELSKFEVRAVRLRLESFSINELALKVLDSFTQQLQAKQLRLRLDPAGKDDWKVMADPRRIEQVLLNLLSNAIRHADENSVITIGIRHSLSGTVTTTIENIGPPIGEEDLNRIWDQFYRAERSRDRKFGGTGLGLAIVKHILELHGSKFGAANTDEGVVFSFTLYENGGYSHE</sequence>
<dbReference type="Pfam" id="PF02518">
    <property type="entry name" value="HATPase_c"/>
    <property type="match status" value="1"/>
</dbReference>
<dbReference type="EC" id="2.7.13.3" evidence="3"/>
<evidence type="ECO:0000256" key="11">
    <source>
        <dbReference type="ARBA" id="ARBA00023136"/>
    </source>
</evidence>
<evidence type="ECO:0000313" key="17">
    <source>
        <dbReference type="Proteomes" id="UP000518605"/>
    </source>
</evidence>
<evidence type="ECO:0000256" key="10">
    <source>
        <dbReference type="ARBA" id="ARBA00023012"/>
    </source>
</evidence>
<keyword evidence="9" id="KW-0067">ATP-binding</keyword>
<organism evidence="16 17">
    <name type="scientific">Paenibacillus endophyticus</name>
    <dbReference type="NCBI Taxonomy" id="1294268"/>
    <lineage>
        <taxon>Bacteria</taxon>
        <taxon>Bacillati</taxon>
        <taxon>Bacillota</taxon>
        <taxon>Bacilli</taxon>
        <taxon>Bacillales</taxon>
        <taxon>Paenibacillaceae</taxon>
        <taxon>Paenibacillus</taxon>
    </lineage>
</organism>
<evidence type="ECO:0000256" key="9">
    <source>
        <dbReference type="ARBA" id="ARBA00022840"/>
    </source>
</evidence>
<evidence type="ECO:0000256" key="7">
    <source>
        <dbReference type="ARBA" id="ARBA00022741"/>
    </source>
</evidence>
<keyword evidence="5" id="KW-0597">Phosphoprotein</keyword>
<dbReference type="SUPFAM" id="SSF47384">
    <property type="entry name" value="Homodimeric domain of signal transducing histidine kinase"/>
    <property type="match status" value="1"/>
</dbReference>
<dbReference type="FunFam" id="1.10.287.130:FF:000001">
    <property type="entry name" value="Two-component sensor histidine kinase"/>
    <property type="match status" value="1"/>
</dbReference>
<feature type="transmembrane region" description="Helical" evidence="13">
    <location>
        <begin position="6"/>
        <end position="33"/>
    </location>
</feature>
<keyword evidence="13" id="KW-0812">Transmembrane</keyword>
<dbReference type="RefSeq" id="WP_183569580.1">
    <property type="nucleotide sequence ID" value="NZ_CBCSLB010000022.1"/>
</dbReference>
<keyword evidence="13" id="KW-1133">Transmembrane helix</keyword>
<evidence type="ECO:0000256" key="6">
    <source>
        <dbReference type="ARBA" id="ARBA00022679"/>
    </source>
</evidence>
<keyword evidence="6" id="KW-0808">Transferase</keyword>
<dbReference type="CDD" id="cd00082">
    <property type="entry name" value="HisKA"/>
    <property type="match status" value="1"/>
</dbReference>
<name>A0A7W5CDG4_9BACL</name>
<evidence type="ECO:0000256" key="3">
    <source>
        <dbReference type="ARBA" id="ARBA00012438"/>
    </source>
</evidence>
<evidence type="ECO:0000259" key="15">
    <source>
        <dbReference type="PROSITE" id="PS50885"/>
    </source>
</evidence>
<keyword evidence="4" id="KW-1003">Cell membrane</keyword>
<evidence type="ECO:0000256" key="13">
    <source>
        <dbReference type="SAM" id="Phobius"/>
    </source>
</evidence>
<dbReference type="InterPro" id="IPR003594">
    <property type="entry name" value="HATPase_dom"/>
</dbReference>
<evidence type="ECO:0000256" key="8">
    <source>
        <dbReference type="ARBA" id="ARBA00022777"/>
    </source>
</evidence>
<dbReference type="InterPro" id="IPR050351">
    <property type="entry name" value="BphY/WalK/GraS-like"/>
</dbReference>
<proteinExistence type="predicted"/>
<feature type="transmembrane region" description="Helical" evidence="13">
    <location>
        <begin position="261"/>
        <end position="280"/>
    </location>
</feature>
<dbReference type="InterPro" id="IPR004358">
    <property type="entry name" value="Sig_transdc_His_kin-like_C"/>
</dbReference>
<dbReference type="CDD" id="cd06225">
    <property type="entry name" value="HAMP"/>
    <property type="match status" value="1"/>
</dbReference>
<reference evidence="16 17" key="1">
    <citation type="submission" date="2020-08" db="EMBL/GenBank/DDBJ databases">
        <title>Genomic Encyclopedia of Type Strains, Phase III (KMG-III): the genomes of soil and plant-associated and newly described type strains.</title>
        <authorList>
            <person name="Whitman W."/>
        </authorList>
    </citation>
    <scope>NUCLEOTIDE SEQUENCE [LARGE SCALE GENOMIC DNA]</scope>
    <source>
        <strain evidence="16 17">CECT 8234</strain>
    </source>
</reference>
<keyword evidence="8 16" id="KW-0418">Kinase</keyword>
<dbReference type="Proteomes" id="UP000518605">
    <property type="component" value="Unassembled WGS sequence"/>
</dbReference>
<dbReference type="EMBL" id="JACHXW010000022">
    <property type="protein sequence ID" value="MBB3155144.1"/>
    <property type="molecule type" value="Genomic_DNA"/>
</dbReference>
<feature type="coiled-coil region" evidence="12">
    <location>
        <begin position="322"/>
        <end position="363"/>
    </location>
</feature>
<keyword evidence="7" id="KW-0547">Nucleotide-binding</keyword>
<feature type="domain" description="HAMP" evidence="15">
    <location>
        <begin position="282"/>
        <end position="334"/>
    </location>
</feature>
<keyword evidence="10" id="KW-0902">Two-component regulatory system</keyword>
<evidence type="ECO:0000256" key="5">
    <source>
        <dbReference type="ARBA" id="ARBA00022553"/>
    </source>
</evidence>
<dbReference type="InterPro" id="IPR003661">
    <property type="entry name" value="HisK_dim/P_dom"/>
</dbReference>
<keyword evidence="12" id="KW-0175">Coiled coil</keyword>
<dbReference type="Gene3D" id="6.10.340.10">
    <property type="match status" value="1"/>
</dbReference>